<dbReference type="SUPFAM" id="SSF53756">
    <property type="entry name" value="UDP-Glycosyltransferase/glycogen phosphorylase"/>
    <property type="match status" value="1"/>
</dbReference>
<dbReference type="InterPro" id="IPR002213">
    <property type="entry name" value="UDP_glucos_trans"/>
</dbReference>
<reference evidence="5 6" key="1">
    <citation type="journal article" date="2023" name="G3 (Bethesda)">
        <title>A haplotype-resolved chromosome-scale genome for Quercus rubra L. provides insights into the genetics of adaptive traits for red oak species.</title>
        <authorList>
            <person name="Kapoor B."/>
            <person name="Jenkins J."/>
            <person name="Schmutz J."/>
            <person name="Zhebentyayeva T."/>
            <person name="Kuelheim C."/>
            <person name="Coggeshall M."/>
            <person name="Heim C."/>
            <person name="Lasky J.R."/>
            <person name="Leites L."/>
            <person name="Islam-Faridi N."/>
            <person name="Romero-Severson J."/>
            <person name="DeLeo V.L."/>
            <person name="Lucas S.M."/>
            <person name="Lazic D."/>
            <person name="Gailing O."/>
            <person name="Carlson J."/>
            <person name="Staton M."/>
        </authorList>
    </citation>
    <scope>NUCLEOTIDE SEQUENCE [LARGE SCALE GENOMIC DNA]</scope>
    <source>
        <strain evidence="5">Pseudo-F2</strain>
    </source>
</reference>
<dbReference type="GO" id="GO:0080043">
    <property type="term" value="F:quercetin 3-O-glucosyltransferase activity"/>
    <property type="evidence" value="ECO:0007669"/>
    <property type="project" value="TreeGrafter"/>
</dbReference>
<dbReference type="Pfam" id="PF00201">
    <property type="entry name" value="UDPGT"/>
    <property type="match status" value="1"/>
</dbReference>
<evidence type="ECO:0000256" key="3">
    <source>
        <dbReference type="RuleBase" id="RU003718"/>
    </source>
</evidence>
<dbReference type="AlphaFoldDB" id="A0AAN7F760"/>
<dbReference type="PANTHER" id="PTHR11926">
    <property type="entry name" value="GLUCOSYL/GLUCURONOSYL TRANSFERASES"/>
    <property type="match status" value="1"/>
</dbReference>
<keyword evidence="3" id="KW-0328">Glycosyltransferase</keyword>
<name>A0AAN7F760_QUERU</name>
<keyword evidence="6" id="KW-1185">Reference proteome</keyword>
<organism evidence="5 6">
    <name type="scientific">Quercus rubra</name>
    <name type="common">Northern red oak</name>
    <name type="synonym">Quercus borealis</name>
    <dbReference type="NCBI Taxonomy" id="3512"/>
    <lineage>
        <taxon>Eukaryota</taxon>
        <taxon>Viridiplantae</taxon>
        <taxon>Streptophyta</taxon>
        <taxon>Embryophyta</taxon>
        <taxon>Tracheophyta</taxon>
        <taxon>Spermatophyta</taxon>
        <taxon>Magnoliopsida</taxon>
        <taxon>eudicotyledons</taxon>
        <taxon>Gunneridae</taxon>
        <taxon>Pentapetalae</taxon>
        <taxon>rosids</taxon>
        <taxon>fabids</taxon>
        <taxon>Fagales</taxon>
        <taxon>Fagaceae</taxon>
        <taxon>Quercus</taxon>
    </lineage>
</organism>
<evidence type="ECO:0000313" key="5">
    <source>
        <dbReference type="EMBL" id="KAK4586817.1"/>
    </source>
</evidence>
<comment type="similarity">
    <text evidence="1 3">Belongs to the UDP-glycosyltransferase family.</text>
</comment>
<evidence type="ECO:0000313" key="6">
    <source>
        <dbReference type="Proteomes" id="UP001324115"/>
    </source>
</evidence>
<keyword evidence="2 3" id="KW-0808">Transferase</keyword>
<dbReference type="Gene3D" id="3.40.50.2000">
    <property type="entry name" value="Glycogen Phosphorylase B"/>
    <property type="match status" value="2"/>
</dbReference>
<dbReference type="GO" id="GO:0080044">
    <property type="term" value="F:quercetin 7-O-glucosyltransferase activity"/>
    <property type="evidence" value="ECO:0007669"/>
    <property type="project" value="TreeGrafter"/>
</dbReference>
<dbReference type="PROSITE" id="PS00375">
    <property type="entry name" value="UDPGT"/>
    <property type="match status" value="1"/>
</dbReference>
<dbReference type="EC" id="2.4.1.-" evidence="4"/>
<dbReference type="FunFam" id="3.40.50.2000:FF:000019">
    <property type="entry name" value="Glycosyltransferase"/>
    <property type="match status" value="1"/>
</dbReference>
<comment type="caution">
    <text evidence="5">The sequence shown here is derived from an EMBL/GenBank/DDBJ whole genome shotgun (WGS) entry which is preliminary data.</text>
</comment>
<protein>
    <recommendedName>
        <fullName evidence="4">Glycosyltransferase</fullName>
        <ecNumber evidence="4">2.4.1.-</ecNumber>
    </recommendedName>
</protein>
<dbReference type="CDD" id="cd03784">
    <property type="entry name" value="GT1_Gtf-like"/>
    <property type="match status" value="1"/>
</dbReference>
<accession>A0AAN7F760</accession>
<dbReference type="InterPro" id="IPR035595">
    <property type="entry name" value="UDP_glycos_trans_CS"/>
</dbReference>
<evidence type="ECO:0000256" key="1">
    <source>
        <dbReference type="ARBA" id="ARBA00009995"/>
    </source>
</evidence>
<sequence>MRWSYYISLTDLTTKQLHILSLFRLFTTHIKYQIIMLKQQQSQFVIVTYPAQGHINPAFQFAERLIRLGVHVTFFTTVGAHRRGMIKSPPPDGLSFATFSDGYDDGVVPIDDAEKRWDQLVCNGSKALTDLIVSTANKHCIVYTMLLPWVVDVARELHLPSALLWTQPAMVFDIYYYYYNGFADIIGNDSDDQPSRSIQLPGLPLLATRDLPSFLLASNPYPLVLPKFQAQLEALEKESNPRVLVNTFDALEPEALKVLEKLNLVSVGPLVPYAILDGRDPSNGSKNYIKWLNSKSESSVIYVSFGSLLVLKKQQMEEIACGLLDCGRPFLWVIRAKENGEEEKLSRREELEQRGMIVPWCSQVEVLSHPSLGCFVTHCGWNSTLESLVLGVPMVAFPQWTDQGTNAKLIEDVWKIGVRVTVNKDGIVESDEIKKCLELVVGDRERGEAIRKNAKKWKELAIEATNEVGSSYINLKAFVDEIGEGN</sequence>
<dbReference type="EMBL" id="JAXUIC010000006">
    <property type="protein sequence ID" value="KAK4586817.1"/>
    <property type="molecule type" value="Genomic_DNA"/>
</dbReference>
<evidence type="ECO:0000256" key="4">
    <source>
        <dbReference type="RuleBase" id="RU362057"/>
    </source>
</evidence>
<proteinExistence type="inferred from homology"/>
<evidence type="ECO:0000256" key="2">
    <source>
        <dbReference type="ARBA" id="ARBA00022679"/>
    </source>
</evidence>
<dbReference type="PANTHER" id="PTHR11926:SF870">
    <property type="entry name" value="UDP-GLYCOSYLTRANSFERASE 75B1"/>
    <property type="match status" value="1"/>
</dbReference>
<dbReference type="Proteomes" id="UP001324115">
    <property type="component" value="Unassembled WGS sequence"/>
</dbReference>
<gene>
    <name evidence="5" type="ORF">RGQ29_023830</name>
</gene>